<dbReference type="SUPFAM" id="SSF47384">
    <property type="entry name" value="Homodimeric domain of signal transducing histidine kinase"/>
    <property type="match status" value="1"/>
</dbReference>
<dbReference type="InterPro" id="IPR000014">
    <property type="entry name" value="PAS"/>
</dbReference>
<comment type="catalytic activity">
    <reaction evidence="1">
        <text>ATP + protein L-histidine = ADP + protein N-phospho-L-histidine.</text>
        <dbReference type="EC" id="2.7.13.3"/>
    </reaction>
</comment>
<dbReference type="InterPro" id="IPR003661">
    <property type="entry name" value="HisK_dim/P_dom"/>
</dbReference>
<dbReference type="PANTHER" id="PTHR43065:SF10">
    <property type="entry name" value="PEROXIDE STRESS-ACTIVATED HISTIDINE KINASE MAK3"/>
    <property type="match status" value="1"/>
</dbReference>
<dbReference type="Gene3D" id="1.10.287.130">
    <property type="match status" value="1"/>
</dbReference>
<keyword evidence="3" id="KW-0597">Phosphoprotein</keyword>
<dbReference type="PANTHER" id="PTHR43065">
    <property type="entry name" value="SENSOR HISTIDINE KINASE"/>
    <property type="match status" value="1"/>
</dbReference>
<proteinExistence type="predicted"/>
<evidence type="ECO:0000256" key="7">
    <source>
        <dbReference type="ARBA" id="ARBA00022840"/>
    </source>
</evidence>
<keyword evidence="13" id="KW-1185">Reference proteome</keyword>
<dbReference type="InterPro" id="IPR003594">
    <property type="entry name" value="HATPase_dom"/>
</dbReference>
<dbReference type="InterPro" id="IPR036097">
    <property type="entry name" value="HisK_dim/P_sf"/>
</dbReference>
<dbReference type="Pfam" id="PF00512">
    <property type="entry name" value="HisKA"/>
    <property type="match status" value="1"/>
</dbReference>
<dbReference type="Gene3D" id="3.30.450.20">
    <property type="entry name" value="PAS domain"/>
    <property type="match status" value="1"/>
</dbReference>
<organism evidence="12 13">
    <name type="scientific">Paraburkholderia edwinii</name>
    <dbReference type="NCBI Taxonomy" id="2861782"/>
    <lineage>
        <taxon>Bacteria</taxon>
        <taxon>Pseudomonadati</taxon>
        <taxon>Pseudomonadota</taxon>
        <taxon>Betaproteobacteria</taxon>
        <taxon>Burkholderiales</taxon>
        <taxon>Burkholderiaceae</taxon>
        <taxon>Paraburkholderia</taxon>
    </lineage>
</organism>
<feature type="signal peptide" evidence="9">
    <location>
        <begin position="1"/>
        <end position="39"/>
    </location>
</feature>
<dbReference type="Gene3D" id="3.30.565.10">
    <property type="entry name" value="Histidine kinase-like ATPase, C-terminal domain"/>
    <property type="match status" value="1"/>
</dbReference>
<dbReference type="SMART" id="SM00387">
    <property type="entry name" value="HATPase_c"/>
    <property type="match status" value="1"/>
</dbReference>
<dbReference type="Pfam" id="PF02518">
    <property type="entry name" value="HATPase_c"/>
    <property type="match status" value="1"/>
</dbReference>
<keyword evidence="6" id="KW-0418">Kinase</keyword>
<keyword evidence="8" id="KW-0902">Two-component regulatory system</keyword>
<dbReference type="SMART" id="SM00091">
    <property type="entry name" value="PAS"/>
    <property type="match status" value="1"/>
</dbReference>
<keyword evidence="5" id="KW-0547">Nucleotide-binding</keyword>
<dbReference type="EMBL" id="CP080095">
    <property type="protein sequence ID" value="QYD69876.1"/>
    <property type="molecule type" value="Genomic_DNA"/>
</dbReference>
<feature type="chain" id="PRO_5045816505" description="histidine kinase" evidence="9">
    <location>
        <begin position="40"/>
        <end position="474"/>
    </location>
</feature>
<dbReference type="Proteomes" id="UP000826462">
    <property type="component" value="Chromosome 1"/>
</dbReference>
<dbReference type="PRINTS" id="PR00344">
    <property type="entry name" value="BCTRLSENSOR"/>
</dbReference>
<dbReference type="EC" id="2.7.13.3" evidence="2"/>
<reference evidence="12 13" key="1">
    <citation type="submission" date="2021-07" db="EMBL/GenBank/DDBJ databases">
        <title>Paraburkholderia edwinii protects Aspergillus sp. from phenazines by acting as a toxin sponge.</title>
        <authorList>
            <person name="Dahlstrom K.M."/>
            <person name="Newman D.K."/>
        </authorList>
    </citation>
    <scope>NUCLEOTIDE SEQUENCE [LARGE SCALE GENOMIC DNA]</scope>
    <source>
        <strain evidence="12 13">Pe01</strain>
    </source>
</reference>
<evidence type="ECO:0000256" key="3">
    <source>
        <dbReference type="ARBA" id="ARBA00022553"/>
    </source>
</evidence>
<evidence type="ECO:0000259" key="11">
    <source>
        <dbReference type="PROSITE" id="PS50112"/>
    </source>
</evidence>
<dbReference type="PROSITE" id="PS50112">
    <property type="entry name" value="PAS"/>
    <property type="match status" value="1"/>
</dbReference>
<evidence type="ECO:0000256" key="1">
    <source>
        <dbReference type="ARBA" id="ARBA00000085"/>
    </source>
</evidence>
<evidence type="ECO:0000256" key="2">
    <source>
        <dbReference type="ARBA" id="ARBA00012438"/>
    </source>
</evidence>
<evidence type="ECO:0000313" key="12">
    <source>
        <dbReference type="EMBL" id="QYD69876.1"/>
    </source>
</evidence>
<evidence type="ECO:0000256" key="6">
    <source>
        <dbReference type="ARBA" id="ARBA00022777"/>
    </source>
</evidence>
<keyword evidence="4" id="KW-0808">Transferase</keyword>
<dbReference type="RefSeq" id="WP_219799213.1">
    <property type="nucleotide sequence ID" value="NZ_CP080095.1"/>
</dbReference>
<dbReference type="SMART" id="SM00388">
    <property type="entry name" value="HisKA"/>
    <property type="match status" value="1"/>
</dbReference>
<evidence type="ECO:0000256" key="5">
    <source>
        <dbReference type="ARBA" id="ARBA00022741"/>
    </source>
</evidence>
<keyword evidence="9" id="KW-0732">Signal</keyword>
<dbReference type="NCBIfam" id="TIGR00229">
    <property type="entry name" value="sensory_box"/>
    <property type="match status" value="1"/>
</dbReference>
<sequence length="474" mass="52052">MNIAIFAVANAVSRLNRLLGTLLASSRALLLHPLAPAHAGTPLDGAASLIHLSSITGLEREPRAGTSGNARPIVQRTGRFAKAWRAIFRRVSGKVAPDMADDFAALEHAPVAAFVVDAERRILRANAQAERLFQYQRGDLAGLAAESLVPHLLSAARERPDAPRAAVQPCMQALMQPSVQPAARTREMRAKRRDGSEFPVEIATGTLRYGGHDATLAFVTDRTERYELRHDRQELAHLTRVSTLGELAGSLAHELNQPLTAILSNVQAAQRFIDLDPPELIEVREILKDIVDDSRRASEVIRRIRAFVKKDELQLVRLDVGDVLRDVVQLVRSDAIVRGVHLSVDIDDDLPPVRGDKIQLQQVVLNLLVNAFDAMRGCDALERTVSAFAGLDRDGNVRIAIRDCGEGIAADRLERIFKPFVTSKAQGLGLGLSISRSIVDMHRGRLWAENNTNKGMTFYVVLPPWSGPETARQS</sequence>
<accession>A0ABX8ULL5</accession>
<evidence type="ECO:0000256" key="4">
    <source>
        <dbReference type="ARBA" id="ARBA00022679"/>
    </source>
</evidence>
<evidence type="ECO:0000256" key="9">
    <source>
        <dbReference type="SAM" id="SignalP"/>
    </source>
</evidence>
<dbReference type="CDD" id="cd00082">
    <property type="entry name" value="HisKA"/>
    <property type="match status" value="1"/>
</dbReference>
<dbReference type="PROSITE" id="PS50109">
    <property type="entry name" value="HIS_KIN"/>
    <property type="match status" value="1"/>
</dbReference>
<dbReference type="InterPro" id="IPR005467">
    <property type="entry name" value="His_kinase_dom"/>
</dbReference>
<protein>
    <recommendedName>
        <fullName evidence="2">histidine kinase</fullName>
        <ecNumber evidence="2">2.7.13.3</ecNumber>
    </recommendedName>
</protein>
<dbReference type="Pfam" id="PF13426">
    <property type="entry name" value="PAS_9"/>
    <property type="match status" value="1"/>
</dbReference>
<dbReference type="CDD" id="cd00130">
    <property type="entry name" value="PAS"/>
    <property type="match status" value="1"/>
</dbReference>
<evidence type="ECO:0000256" key="8">
    <source>
        <dbReference type="ARBA" id="ARBA00023012"/>
    </source>
</evidence>
<evidence type="ECO:0000259" key="10">
    <source>
        <dbReference type="PROSITE" id="PS50109"/>
    </source>
</evidence>
<name>A0ABX8ULL5_9BURK</name>
<dbReference type="InterPro" id="IPR035965">
    <property type="entry name" value="PAS-like_dom_sf"/>
</dbReference>
<dbReference type="SUPFAM" id="SSF55874">
    <property type="entry name" value="ATPase domain of HSP90 chaperone/DNA topoisomerase II/histidine kinase"/>
    <property type="match status" value="1"/>
</dbReference>
<dbReference type="InterPro" id="IPR004358">
    <property type="entry name" value="Sig_transdc_His_kin-like_C"/>
</dbReference>
<evidence type="ECO:0000313" key="13">
    <source>
        <dbReference type="Proteomes" id="UP000826462"/>
    </source>
</evidence>
<gene>
    <name evidence="12" type="ORF">KZJ38_05890</name>
</gene>
<feature type="domain" description="Histidine kinase" evidence="10">
    <location>
        <begin position="250"/>
        <end position="466"/>
    </location>
</feature>
<keyword evidence="7" id="KW-0067">ATP-binding</keyword>
<feature type="domain" description="PAS" evidence="11">
    <location>
        <begin position="105"/>
        <end position="142"/>
    </location>
</feature>
<dbReference type="SUPFAM" id="SSF55785">
    <property type="entry name" value="PYP-like sensor domain (PAS domain)"/>
    <property type="match status" value="1"/>
</dbReference>
<dbReference type="InterPro" id="IPR036890">
    <property type="entry name" value="HATPase_C_sf"/>
</dbReference>